<keyword evidence="1 3" id="KW-0597">Phosphoprotein</keyword>
<evidence type="ECO:0000256" key="3">
    <source>
        <dbReference type="PROSITE-ProRule" id="PRU00169"/>
    </source>
</evidence>
<dbReference type="SMART" id="SM00421">
    <property type="entry name" value="HTH_LUXR"/>
    <property type="match status" value="1"/>
</dbReference>
<dbReference type="PROSITE" id="PS50043">
    <property type="entry name" value="HTH_LUXR_2"/>
    <property type="match status" value="1"/>
</dbReference>
<dbReference type="AlphaFoldDB" id="A0A368XST7"/>
<dbReference type="InterPro" id="IPR036388">
    <property type="entry name" value="WH-like_DNA-bd_sf"/>
</dbReference>
<dbReference type="Pfam" id="PF00072">
    <property type="entry name" value="Response_reg"/>
    <property type="match status" value="1"/>
</dbReference>
<keyword evidence="7" id="KW-1185">Reference proteome</keyword>
<gene>
    <name evidence="6" type="ORF">DES41_105177</name>
</gene>
<dbReference type="SMART" id="SM00448">
    <property type="entry name" value="REC"/>
    <property type="match status" value="1"/>
</dbReference>
<dbReference type="PRINTS" id="PR00038">
    <property type="entry name" value="HTHLUXR"/>
</dbReference>
<feature type="modified residue" description="4-aspartylphosphate" evidence="3">
    <location>
        <position position="58"/>
    </location>
</feature>
<dbReference type="Gene3D" id="3.40.50.2300">
    <property type="match status" value="1"/>
</dbReference>
<organism evidence="6 7">
    <name type="scientific">Pseudorhodoferax soli</name>
    <dbReference type="NCBI Taxonomy" id="545864"/>
    <lineage>
        <taxon>Bacteria</taxon>
        <taxon>Pseudomonadati</taxon>
        <taxon>Pseudomonadota</taxon>
        <taxon>Betaproteobacteria</taxon>
        <taxon>Burkholderiales</taxon>
        <taxon>Comamonadaceae</taxon>
    </lineage>
</organism>
<dbReference type="CDD" id="cd06170">
    <property type="entry name" value="LuxR_C_like"/>
    <property type="match status" value="1"/>
</dbReference>
<name>A0A368XST7_9BURK</name>
<evidence type="ECO:0000313" key="6">
    <source>
        <dbReference type="EMBL" id="RCW70236.1"/>
    </source>
</evidence>
<dbReference type="Pfam" id="PF00196">
    <property type="entry name" value="GerE"/>
    <property type="match status" value="1"/>
</dbReference>
<dbReference type="InterPro" id="IPR058245">
    <property type="entry name" value="NreC/VraR/RcsB-like_REC"/>
</dbReference>
<dbReference type="InterPro" id="IPR001789">
    <property type="entry name" value="Sig_transdc_resp-reg_receiver"/>
</dbReference>
<protein>
    <submittedName>
        <fullName evidence="6">LuxR family two component transcriptional regulator</fullName>
    </submittedName>
</protein>
<dbReference type="InterPro" id="IPR011006">
    <property type="entry name" value="CheY-like_superfamily"/>
</dbReference>
<feature type="domain" description="HTH luxR-type" evidence="4">
    <location>
        <begin position="154"/>
        <end position="219"/>
    </location>
</feature>
<dbReference type="PANTHER" id="PTHR45566:SF1">
    <property type="entry name" value="HTH-TYPE TRANSCRIPTIONAL REGULATOR YHJB-RELATED"/>
    <property type="match status" value="1"/>
</dbReference>
<keyword evidence="2" id="KW-0238">DNA-binding</keyword>
<dbReference type="SUPFAM" id="SSF52172">
    <property type="entry name" value="CheY-like"/>
    <property type="match status" value="1"/>
</dbReference>
<dbReference type="InterPro" id="IPR016032">
    <property type="entry name" value="Sig_transdc_resp-reg_C-effctor"/>
</dbReference>
<dbReference type="PROSITE" id="PS50110">
    <property type="entry name" value="RESPONSE_REGULATORY"/>
    <property type="match status" value="1"/>
</dbReference>
<sequence>MRVLIVDDHEVIWNGMRLTLERLSNQANRRPLTRFEGSLSVEAAVELEDRSFDLILLDYHLAGLSGTAALARMREVFEASPIVILSADADPRRAREAILGGAAGYIPKTMSDREMQAALALVLAQGIYLPPMALLEVDEDPPAEPPDLPAESIESFLRSEFSPRQREVFALALRGKPNKVIARELGIAEGTVKVHLSMVFRALGVRNRTEAMYRVLSADAAGAIERL</sequence>
<reference evidence="6 7" key="1">
    <citation type="submission" date="2018-07" db="EMBL/GenBank/DDBJ databases">
        <title>Genomic Encyclopedia of Type Strains, Phase IV (KMG-IV): sequencing the most valuable type-strain genomes for metagenomic binning, comparative biology and taxonomic classification.</title>
        <authorList>
            <person name="Goeker M."/>
        </authorList>
    </citation>
    <scope>NUCLEOTIDE SEQUENCE [LARGE SCALE GENOMIC DNA]</scope>
    <source>
        <strain evidence="6 7">DSM 21634</strain>
    </source>
</reference>
<dbReference type="InterPro" id="IPR051015">
    <property type="entry name" value="EvgA-like"/>
</dbReference>
<evidence type="ECO:0000256" key="2">
    <source>
        <dbReference type="ARBA" id="ARBA00023125"/>
    </source>
</evidence>
<dbReference type="EMBL" id="QPJK01000005">
    <property type="protein sequence ID" value="RCW70236.1"/>
    <property type="molecule type" value="Genomic_DNA"/>
</dbReference>
<dbReference type="GO" id="GO:0000160">
    <property type="term" value="P:phosphorelay signal transduction system"/>
    <property type="evidence" value="ECO:0007669"/>
    <property type="project" value="InterPro"/>
</dbReference>
<proteinExistence type="predicted"/>
<evidence type="ECO:0000259" key="5">
    <source>
        <dbReference type="PROSITE" id="PS50110"/>
    </source>
</evidence>
<dbReference type="PANTHER" id="PTHR45566">
    <property type="entry name" value="HTH-TYPE TRANSCRIPTIONAL REGULATOR YHJB-RELATED"/>
    <property type="match status" value="1"/>
</dbReference>
<dbReference type="GO" id="GO:0003677">
    <property type="term" value="F:DNA binding"/>
    <property type="evidence" value="ECO:0007669"/>
    <property type="project" value="UniProtKB-KW"/>
</dbReference>
<dbReference type="OrthoDB" id="3374006at2"/>
<evidence type="ECO:0000313" key="7">
    <source>
        <dbReference type="Proteomes" id="UP000252884"/>
    </source>
</evidence>
<dbReference type="RefSeq" id="WP_114469195.1">
    <property type="nucleotide sequence ID" value="NZ_QPJK01000005.1"/>
</dbReference>
<dbReference type="Proteomes" id="UP000252884">
    <property type="component" value="Unassembled WGS sequence"/>
</dbReference>
<dbReference type="InterPro" id="IPR000792">
    <property type="entry name" value="Tscrpt_reg_LuxR_C"/>
</dbReference>
<comment type="caution">
    <text evidence="6">The sequence shown here is derived from an EMBL/GenBank/DDBJ whole genome shotgun (WGS) entry which is preliminary data.</text>
</comment>
<dbReference type="GO" id="GO:0006355">
    <property type="term" value="P:regulation of DNA-templated transcription"/>
    <property type="evidence" value="ECO:0007669"/>
    <property type="project" value="InterPro"/>
</dbReference>
<dbReference type="CDD" id="cd17535">
    <property type="entry name" value="REC_NarL-like"/>
    <property type="match status" value="1"/>
</dbReference>
<dbReference type="SUPFAM" id="SSF46894">
    <property type="entry name" value="C-terminal effector domain of the bipartite response regulators"/>
    <property type="match status" value="1"/>
</dbReference>
<evidence type="ECO:0000256" key="1">
    <source>
        <dbReference type="ARBA" id="ARBA00022553"/>
    </source>
</evidence>
<accession>A0A368XST7</accession>
<feature type="domain" description="Response regulatory" evidence="5">
    <location>
        <begin position="2"/>
        <end position="123"/>
    </location>
</feature>
<dbReference type="Gene3D" id="1.10.10.10">
    <property type="entry name" value="Winged helix-like DNA-binding domain superfamily/Winged helix DNA-binding domain"/>
    <property type="match status" value="1"/>
</dbReference>
<evidence type="ECO:0000259" key="4">
    <source>
        <dbReference type="PROSITE" id="PS50043"/>
    </source>
</evidence>